<organism evidence="2">
    <name type="scientific">Opuntia streptacantha</name>
    <name type="common">Prickly pear cactus</name>
    <name type="synonym">Opuntia cardona</name>
    <dbReference type="NCBI Taxonomy" id="393608"/>
    <lineage>
        <taxon>Eukaryota</taxon>
        <taxon>Viridiplantae</taxon>
        <taxon>Streptophyta</taxon>
        <taxon>Embryophyta</taxon>
        <taxon>Tracheophyta</taxon>
        <taxon>Spermatophyta</taxon>
        <taxon>Magnoliopsida</taxon>
        <taxon>eudicotyledons</taxon>
        <taxon>Gunneridae</taxon>
        <taxon>Pentapetalae</taxon>
        <taxon>Caryophyllales</taxon>
        <taxon>Cactineae</taxon>
        <taxon>Cactaceae</taxon>
        <taxon>Opuntioideae</taxon>
        <taxon>Opuntia</taxon>
    </lineage>
</organism>
<sequence length="124" mass="14114">MPITSRNAIRPKPLQSKPHRSSHSLKSCTSSSAFCFLLMAEVSHKSLNFLSSLSFSSFPLLSLSPHIVSLPLSIRKFLNSKSCCCFFNFIQQIEFSNPIYCCCCCIKFFYFNFCIKFRQPAVGF</sequence>
<dbReference type="EMBL" id="GISG01188626">
    <property type="protein sequence ID" value="MBA4655667.1"/>
    <property type="molecule type" value="Transcribed_RNA"/>
</dbReference>
<name>A0A7C9E1P4_OPUST</name>
<evidence type="ECO:0000256" key="1">
    <source>
        <dbReference type="SAM" id="MobiDB-lite"/>
    </source>
</evidence>
<accession>A0A7C9E1P4</accession>
<dbReference type="AlphaFoldDB" id="A0A7C9E1P4"/>
<reference evidence="2" key="1">
    <citation type="journal article" date="2013" name="J. Plant Res.">
        <title>Effect of fungi and light on seed germination of three Opuntia species from semiarid lands of central Mexico.</title>
        <authorList>
            <person name="Delgado-Sanchez P."/>
            <person name="Jimenez-Bremont J.F."/>
            <person name="Guerrero-Gonzalez Mde L."/>
            <person name="Flores J."/>
        </authorList>
    </citation>
    <scope>NUCLEOTIDE SEQUENCE</scope>
    <source>
        <tissue evidence="2">Cladode</tissue>
    </source>
</reference>
<reference evidence="2" key="2">
    <citation type="submission" date="2020-07" db="EMBL/GenBank/DDBJ databases">
        <authorList>
            <person name="Vera ALvarez R."/>
            <person name="Arias-Moreno D.M."/>
            <person name="Jimenez-Jacinto V."/>
            <person name="Jimenez-Bremont J.F."/>
            <person name="Swaminathan K."/>
            <person name="Moose S.P."/>
            <person name="Guerrero-Gonzalez M.L."/>
            <person name="Marino-Ramirez L."/>
            <person name="Landsman D."/>
            <person name="Rodriguez-Kessler M."/>
            <person name="Delgado-Sanchez P."/>
        </authorList>
    </citation>
    <scope>NUCLEOTIDE SEQUENCE</scope>
    <source>
        <tissue evidence="2">Cladode</tissue>
    </source>
</reference>
<protein>
    <submittedName>
        <fullName evidence="2">Uncharacterized protein</fullName>
    </submittedName>
</protein>
<feature type="region of interest" description="Disordered" evidence="1">
    <location>
        <begin position="1"/>
        <end position="25"/>
    </location>
</feature>
<evidence type="ECO:0000313" key="2">
    <source>
        <dbReference type="EMBL" id="MBA4655667.1"/>
    </source>
</evidence>
<proteinExistence type="predicted"/>